<keyword evidence="3" id="KW-1003">Cell membrane</keyword>
<dbReference type="InterPro" id="IPR049278">
    <property type="entry name" value="MS_channel_C"/>
</dbReference>
<dbReference type="Gene3D" id="1.10.287.1260">
    <property type="match status" value="1"/>
</dbReference>
<dbReference type="PANTHER" id="PTHR30221:SF1">
    <property type="entry name" value="SMALL-CONDUCTANCE MECHANOSENSITIVE CHANNEL"/>
    <property type="match status" value="1"/>
</dbReference>
<comment type="caution">
    <text evidence="7">Lacks conserved residue(s) required for the propagation of feature annotation.</text>
</comment>
<keyword evidence="7" id="KW-0406">Ion transport</keyword>
<dbReference type="GO" id="GO:0005886">
    <property type="term" value="C:plasma membrane"/>
    <property type="evidence" value="ECO:0007669"/>
    <property type="project" value="UniProtKB-SubCell"/>
</dbReference>
<dbReference type="InterPro" id="IPR006685">
    <property type="entry name" value="MscS_channel_2nd"/>
</dbReference>
<dbReference type="Pfam" id="PF21082">
    <property type="entry name" value="MS_channel_3rd"/>
    <property type="match status" value="1"/>
</dbReference>
<evidence type="ECO:0000256" key="7">
    <source>
        <dbReference type="RuleBase" id="RU369025"/>
    </source>
</evidence>
<evidence type="ECO:0000259" key="8">
    <source>
        <dbReference type="Pfam" id="PF00924"/>
    </source>
</evidence>
<dbReference type="InterPro" id="IPR011014">
    <property type="entry name" value="MscS_channel_TM-2"/>
</dbReference>
<evidence type="ECO:0000259" key="10">
    <source>
        <dbReference type="Pfam" id="PF21088"/>
    </source>
</evidence>
<gene>
    <name evidence="11" type="ORF">DIZ78_02855</name>
</gene>
<keyword evidence="7" id="KW-0997">Cell inner membrane</keyword>
<dbReference type="Gene3D" id="3.30.70.100">
    <property type="match status" value="1"/>
</dbReference>
<protein>
    <recommendedName>
        <fullName evidence="7">Small-conductance mechanosensitive channel</fullName>
    </recommendedName>
</protein>
<comment type="function">
    <text evidence="7">Mechanosensitive channel that participates in the regulation of osmotic pressure changes within the cell, opening in response to stretch forces in the membrane lipid bilayer, without the need for other proteins. Contributes to normal resistance to hypoosmotic shock. Forms an ion channel of 1.0 nanosiemens conductance with a slight preference for anions.</text>
</comment>
<evidence type="ECO:0000256" key="3">
    <source>
        <dbReference type="ARBA" id="ARBA00022475"/>
    </source>
</evidence>
<evidence type="ECO:0000256" key="4">
    <source>
        <dbReference type="ARBA" id="ARBA00022692"/>
    </source>
</evidence>
<keyword evidence="7" id="KW-0407">Ion channel</keyword>
<accession>A0A370DS35</accession>
<reference evidence="11 12" key="1">
    <citation type="journal article" date="2018" name="ISME J.">
        <title>Endosymbiont genomes yield clues of tubeworm success.</title>
        <authorList>
            <person name="Li Y."/>
            <person name="Liles M.R."/>
            <person name="Halanych K.M."/>
        </authorList>
    </citation>
    <scope>NUCLEOTIDE SEQUENCE [LARGE SCALE GENOMIC DNA]</scope>
    <source>
        <strain evidence="11">A1462</strain>
    </source>
</reference>
<keyword evidence="12" id="KW-1185">Reference proteome</keyword>
<evidence type="ECO:0000256" key="1">
    <source>
        <dbReference type="ARBA" id="ARBA00004651"/>
    </source>
</evidence>
<evidence type="ECO:0000259" key="9">
    <source>
        <dbReference type="Pfam" id="PF21082"/>
    </source>
</evidence>
<dbReference type="Pfam" id="PF00924">
    <property type="entry name" value="MS_channel_2nd"/>
    <property type="match status" value="1"/>
</dbReference>
<comment type="subunit">
    <text evidence="7">Homoheptamer.</text>
</comment>
<feature type="transmembrane region" description="Helical" evidence="7">
    <location>
        <begin position="96"/>
        <end position="118"/>
    </location>
</feature>
<dbReference type="InterPro" id="IPR010920">
    <property type="entry name" value="LSM_dom_sf"/>
</dbReference>
<evidence type="ECO:0000256" key="6">
    <source>
        <dbReference type="ARBA" id="ARBA00023136"/>
    </source>
</evidence>
<dbReference type="AlphaFoldDB" id="A0A370DS35"/>
<dbReference type="PANTHER" id="PTHR30221">
    <property type="entry name" value="SMALL-CONDUCTANCE MECHANOSENSITIVE CHANNEL"/>
    <property type="match status" value="1"/>
</dbReference>
<evidence type="ECO:0000256" key="5">
    <source>
        <dbReference type="ARBA" id="ARBA00022989"/>
    </source>
</evidence>
<feature type="transmembrane region" description="Helical" evidence="7">
    <location>
        <begin position="20"/>
        <end position="42"/>
    </location>
</feature>
<dbReference type="SUPFAM" id="SSF50182">
    <property type="entry name" value="Sm-like ribonucleoproteins"/>
    <property type="match status" value="1"/>
</dbReference>
<dbReference type="InterPro" id="IPR011066">
    <property type="entry name" value="MscS_channel_C_sf"/>
</dbReference>
<proteinExistence type="inferred from homology"/>
<comment type="caution">
    <text evidence="11">The sequence shown here is derived from an EMBL/GenBank/DDBJ whole genome shotgun (WGS) entry which is preliminary data.</text>
</comment>
<dbReference type="Proteomes" id="UP000254771">
    <property type="component" value="Unassembled WGS sequence"/>
</dbReference>
<dbReference type="GO" id="GO:0008381">
    <property type="term" value="F:mechanosensitive monoatomic ion channel activity"/>
    <property type="evidence" value="ECO:0007669"/>
    <property type="project" value="InterPro"/>
</dbReference>
<feature type="transmembrane region" description="Helical" evidence="7">
    <location>
        <begin position="63"/>
        <end position="84"/>
    </location>
</feature>
<sequence>MESIESEIQPLLDLFAGQPYIQSALVVMLTLMLAKLITWFVLGIFQRLTKLTTARLDDVIVQALYTPIFYTIIMVGFSIADHLLPVSQELQDTVIAILRSIGIFVWMRFFITISKASLKSLATDSNRLQFVQTQTLPLFQNLALLVIIAIAIYLIFDAWHIDMSAWLASAGIVGIAVGFAAKDTLSNLFSGVFILADTPYKIGDYIVLDSGERGEVTHIGIRSTRMLTRDDVELTIPNAVMGNSKVINETGGPHEKYRIRIPVGVAYGSDIDQVRALLMGIAIDSQSVCANPEPRVRFRALGASSLDFQLLCWIDEPSLRGRVIDQLLTEIYKCFNREGVEIPYAKQDVYIKEMPARS</sequence>
<feature type="transmembrane region" description="Helical" evidence="7">
    <location>
        <begin position="138"/>
        <end position="156"/>
    </location>
</feature>
<dbReference type="SUPFAM" id="SSF82689">
    <property type="entry name" value="Mechanosensitive channel protein MscS (YggB), C-terminal domain"/>
    <property type="match status" value="1"/>
</dbReference>
<dbReference type="SUPFAM" id="SSF82861">
    <property type="entry name" value="Mechanosensitive channel protein MscS (YggB), transmembrane region"/>
    <property type="match status" value="1"/>
</dbReference>
<dbReference type="InterPro" id="IPR023408">
    <property type="entry name" value="MscS_beta-dom_sf"/>
</dbReference>
<keyword evidence="5 7" id="KW-1133">Transmembrane helix</keyword>
<keyword evidence="4 7" id="KW-0812">Transmembrane</keyword>
<evidence type="ECO:0000313" key="11">
    <source>
        <dbReference type="EMBL" id="RDH87527.1"/>
    </source>
</evidence>
<organism evidence="11 12">
    <name type="scientific">endosymbiont of Escarpia spicata</name>
    <dbReference type="NCBI Taxonomy" id="2200908"/>
    <lineage>
        <taxon>Bacteria</taxon>
        <taxon>Pseudomonadati</taxon>
        <taxon>Pseudomonadota</taxon>
        <taxon>Gammaproteobacteria</taxon>
        <taxon>sulfur-oxidizing symbionts</taxon>
    </lineage>
</organism>
<dbReference type="InterPro" id="IPR045275">
    <property type="entry name" value="MscS_archaea/bacteria_type"/>
</dbReference>
<keyword evidence="7" id="KW-0813">Transport</keyword>
<feature type="transmembrane region" description="Helical" evidence="7">
    <location>
        <begin position="163"/>
        <end position="181"/>
    </location>
</feature>
<dbReference type="EMBL" id="QFXE01000005">
    <property type="protein sequence ID" value="RDH87527.1"/>
    <property type="molecule type" value="Genomic_DNA"/>
</dbReference>
<dbReference type="InterPro" id="IPR049142">
    <property type="entry name" value="MS_channel_1st"/>
</dbReference>
<comment type="subcellular location">
    <subcellularLocation>
        <location evidence="7">Cell inner membrane</location>
        <topology evidence="7">Multi-pass membrane protein</topology>
    </subcellularLocation>
    <subcellularLocation>
        <location evidence="1">Cell membrane</location>
        <topology evidence="1">Multi-pass membrane protein</topology>
    </subcellularLocation>
</comment>
<name>A0A370DS35_9GAMM</name>
<evidence type="ECO:0000256" key="2">
    <source>
        <dbReference type="ARBA" id="ARBA00008017"/>
    </source>
</evidence>
<dbReference type="Gene3D" id="2.30.30.60">
    <property type="match status" value="1"/>
</dbReference>
<dbReference type="Pfam" id="PF21088">
    <property type="entry name" value="MS_channel_1st"/>
    <property type="match status" value="1"/>
</dbReference>
<feature type="domain" description="Mechanosensitive ion channel transmembrane helices 2/3" evidence="10">
    <location>
        <begin position="142"/>
        <end position="182"/>
    </location>
</feature>
<evidence type="ECO:0000313" key="12">
    <source>
        <dbReference type="Proteomes" id="UP000254771"/>
    </source>
</evidence>
<keyword evidence="6 7" id="KW-0472">Membrane</keyword>
<comment type="similarity">
    <text evidence="2 7">Belongs to the MscS (TC 1.A.23) family.</text>
</comment>
<feature type="domain" description="Mechanosensitive ion channel MscS C-terminal" evidence="9">
    <location>
        <begin position="259"/>
        <end position="342"/>
    </location>
</feature>
<feature type="domain" description="Mechanosensitive ion channel MscS" evidence="8">
    <location>
        <begin position="183"/>
        <end position="249"/>
    </location>
</feature>